<dbReference type="RefSeq" id="WP_011394271.1">
    <property type="nucleotide sequence ID" value="NC_007645.1"/>
</dbReference>
<dbReference type="Pfam" id="PF12848">
    <property type="entry name" value="ABC_tran_Xtn"/>
    <property type="match status" value="1"/>
</dbReference>
<dbReference type="HOGENOM" id="CLU_000604_36_0_6"/>
<dbReference type="PROSITE" id="PS00211">
    <property type="entry name" value="ABC_TRANSPORTER_1"/>
    <property type="match status" value="1"/>
</dbReference>
<dbReference type="PANTHER" id="PTHR19211:SF14">
    <property type="entry name" value="ATP-BINDING CASSETTE SUB-FAMILY F MEMBER 1"/>
    <property type="match status" value="1"/>
</dbReference>
<sequence length="636" mass="70903">MLSLNQLSIQRSGQYLLENATVTVTARSRVAIVGPNGCGKSTLFSLILGELGADSGDISFPGGTRISHMAQETPALDCSALDFVLDGDKRLRQLQAELALAEQADDGVATARLHHELDLIDGYSAEVRARRLLEGLGFPTHWHSRAVGEFSGGWRIRLNLAQALMCPSELLLLDEPTNHLDLDALVWLENWLLRYQGTLLFISHDRDFIDHLATHVLHYDQRSLMLYTGGYSQFEEARAMRLAQQQALYVKQQARIAEIQSFVRRFGAKATKAKQAQSRLKELERMELIAAAHVDSPFSFSLPCSDKISSPLLVIDDAGLGYDAQPVLQHVNLTLLPGARLGVLGANGEGKSTLIKTLAGQLPLISGRRTGGEHLRIGYFAQHQLEALDPGATPMQHLQKVRPQASEQEIRNFLGGFGFPGEQAAGDIKNFSGGERARLALALIAWNKPNLLLLDEPTNHLDLDMRHALNMALQEYPGAVIVVSHDRHLLRAMADQFVWVHGGRMEPYNGSLEDYEKELLSRLRANQPEAAKSDASAEEEMQESAEDRKRRKREEAEKRQRLSPLRKKIATLEAEIEKLQGKLQEIEAQLGEGDLYEDKNKEQLKALLESQRVNRQSLSEAEETWLELNEELEGLL</sequence>
<dbReference type="Pfam" id="PF16326">
    <property type="entry name" value="ABC_tran_CTD"/>
    <property type="match status" value="1"/>
</dbReference>
<dbReference type="GO" id="GO:0005524">
    <property type="term" value="F:ATP binding"/>
    <property type="evidence" value="ECO:0007669"/>
    <property type="project" value="UniProtKB-KW"/>
</dbReference>
<dbReference type="InterPro" id="IPR032781">
    <property type="entry name" value="ABC_tran_Xtn"/>
</dbReference>
<dbReference type="AlphaFoldDB" id="Q2SQ80"/>
<dbReference type="FunFam" id="3.40.50.300:FF:002053">
    <property type="entry name" value="ABC transporter ATP-binding protein"/>
    <property type="match status" value="1"/>
</dbReference>
<dbReference type="InterPro" id="IPR050611">
    <property type="entry name" value="ABCF"/>
</dbReference>
<dbReference type="FunFam" id="3.40.50.300:FF:000011">
    <property type="entry name" value="Putative ABC transporter ATP-binding component"/>
    <property type="match status" value="1"/>
</dbReference>
<feature type="compositionally biased region" description="Basic and acidic residues" evidence="6">
    <location>
        <begin position="545"/>
        <end position="560"/>
    </location>
</feature>
<dbReference type="eggNOG" id="COG0488">
    <property type="taxonomic scope" value="Bacteria"/>
</dbReference>
<dbReference type="KEGG" id="hch:HCH_00281"/>
<dbReference type="CDD" id="cd03221">
    <property type="entry name" value="ABCF_EF-3"/>
    <property type="match status" value="2"/>
</dbReference>
<evidence type="ECO:0000256" key="2">
    <source>
        <dbReference type="ARBA" id="ARBA00022741"/>
    </source>
</evidence>
<organism evidence="8 9">
    <name type="scientific">Hahella chejuensis (strain KCTC 2396)</name>
    <dbReference type="NCBI Taxonomy" id="349521"/>
    <lineage>
        <taxon>Bacteria</taxon>
        <taxon>Pseudomonadati</taxon>
        <taxon>Pseudomonadota</taxon>
        <taxon>Gammaproteobacteria</taxon>
        <taxon>Oceanospirillales</taxon>
        <taxon>Hahellaceae</taxon>
        <taxon>Hahella</taxon>
    </lineage>
</organism>
<dbReference type="InterPro" id="IPR027417">
    <property type="entry name" value="P-loop_NTPase"/>
</dbReference>
<feature type="domain" description="ABC transporter" evidence="7">
    <location>
        <begin position="2"/>
        <end position="246"/>
    </location>
</feature>
<evidence type="ECO:0000256" key="5">
    <source>
        <dbReference type="ARBA" id="ARBA00069073"/>
    </source>
</evidence>
<dbReference type="InterPro" id="IPR017871">
    <property type="entry name" value="ABC_transporter-like_CS"/>
</dbReference>
<dbReference type="PANTHER" id="PTHR19211">
    <property type="entry name" value="ATP-BINDING TRANSPORT PROTEIN-RELATED"/>
    <property type="match status" value="1"/>
</dbReference>
<dbReference type="GO" id="GO:0016887">
    <property type="term" value="F:ATP hydrolysis activity"/>
    <property type="evidence" value="ECO:0007669"/>
    <property type="project" value="InterPro"/>
</dbReference>
<dbReference type="OrthoDB" id="6130096at2"/>
<dbReference type="InterPro" id="IPR003439">
    <property type="entry name" value="ABC_transporter-like_ATP-bd"/>
</dbReference>
<dbReference type="Proteomes" id="UP000000238">
    <property type="component" value="Chromosome"/>
</dbReference>
<dbReference type="SUPFAM" id="SSF52540">
    <property type="entry name" value="P-loop containing nucleoside triphosphate hydrolases"/>
    <property type="match status" value="2"/>
</dbReference>
<evidence type="ECO:0000256" key="6">
    <source>
        <dbReference type="SAM" id="MobiDB-lite"/>
    </source>
</evidence>
<dbReference type="GO" id="GO:0003677">
    <property type="term" value="F:DNA binding"/>
    <property type="evidence" value="ECO:0007669"/>
    <property type="project" value="InterPro"/>
</dbReference>
<comment type="similarity">
    <text evidence="4">Belongs to the ABC transporter superfamily. ABCF family. YheS subfamily.</text>
</comment>
<evidence type="ECO:0000313" key="8">
    <source>
        <dbReference type="EMBL" id="ABC27194.1"/>
    </source>
</evidence>
<dbReference type="SMART" id="SM00382">
    <property type="entry name" value="AAA"/>
    <property type="match status" value="2"/>
</dbReference>
<proteinExistence type="inferred from homology"/>
<gene>
    <name evidence="8" type="ordered locus">HCH_00281</name>
</gene>
<dbReference type="STRING" id="349521.HCH_00281"/>
<dbReference type="Pfam" id="PF00005">
    <property type="entry name" value="ABC_tran"/>
    <property type="match status" value="2"/>
</dbReference>
<dbReference type="EMBL" id="CP000155">
    <property type="protein sequence ID" value="ABC27194.1"/>
    <property type="molecule type" value="Genomic_DNA"/>
</dbReference>
<evidence type="ECO:0000256" key="3">
    <source>
        <dbReference type="ARBA" id="ARBA00022840"/>
    </source>
</evidence>
<evidence type="ECO:0000313" key="9">
    <source>
        <dbReference type="Proteomes" id="UP000000238"/>
    </source>
</evidence>
<keyword evidence="2" id="KW-0547">Nucleotide-binding</keyword>
<accession>Q2SQ80</accession>
<name>Q2SQ80_HAHCH</name>
<dbReference type="PROSITE" id="PS50893">
    <property type="entry name" value="ABC_TRANSPORTER_2"/>
    <property type="match status" value="2"/>
</dbReference>
<feature type="region of interest" description="Disordered" evidence="6">
    <location>
        <begin position="527"/>
        <end position="562"/>
    </location>
</feature>
<feature type="domain" description="ABC transporter" evidence="7">
    <location>
        <begin position="313"/>
        <end position="527"/>
    </location>
</feature>
<keyword evidence="1" id="KW-0677">Repeat</keyword>
<evidence type="ECO:0000259" key="7">
    <source>
        <dbReference type="PROSITE" id="PS50893"/>
    </source>
</evidence>
<dbReference type="Gene3D" id="3.40.50.300">
    <property type="entry name" value="P-loop containing nucleotide triphosphate hydrolases"/>
    <property type="match status" value="2"/>
</dbReference>
<dbReference type="InterPro" id="IPR003593">
    <property type="entry name" value="AAA+_ATPase"/>
</dbReference>
<reference evidence="8 9" key="1">
    <citation type="journal article" date="2005" name="Nucleic Acids Res.">
        <title>Genomic blueprint of Hahella chejuensis, a marine microbe producing an algicidal agent.</title>
        <authorList>
            <person name="Jeong H."/>
            <person name="Yim J.H."/>
            <person name="Lee C."/>
            <person name="Choi S.-H."/>
            <person name="Park Y.K."/>
            <person name="Yoon S.H."/>
            <person name="Hur C.-G."/>
            <person name="Kang H.-Y."/>
            <person name="Kim D."/>
            <person name="Lee H.H."/>
            <person name="Park K.H."/>
            <person name="Park S.-H."/>
            <person name="Park H.-S."/>
            <person name="Lee H.K."/>
            <person name="Oh T.K."/>
            <person name="Kim J.F."/>
        </authorList>
    </citation>
    <scope>NUCLEOTIDE SEQUENCE [LARGE SCALE GENOMIC DNA]</scope>
    <source>
        <strain evidence="8 9">KCTC 2396</strain>
    </source>
</reference>
<keyword evidence="9" id="KW-1185">Reference proteome</keyword>
<protein>
    <recommendedName>
        <fullName evidence="5">Probable ATP-binding protein YheS</fullName>
    </recommendedName>
</protein>
<dbReference type="InterPro" id="IPR032524">
    <property type="entry name" value="ABC_tran_C"/>
</dbReference>
<evidence type="ECO:0000256" key="4">
    <source>
        <dbReference type="ARBA" id="ARBA00061571"/>
    </source>
</evidence>
<keyword evidence="3" id="KW-0067">ATP-binding</keyword>
<evidence type="ECO:0000256" key="1">
    <source>
        <dbReference type="ARBA" id="ARBA00022737"/>
    </source>
</evidence>